<evidence type="ECO:0000313" key="13">
    <source>
        <dbReference type="Proteomes" id="UP000198145"/>
    </source>
</evidence>
<feature type="transmembrane region" description="Helical" evidence="10">
    <location>
        <begin position="370"/>
        <end position="389"/>
    </location>
</feature>
<feature type="transmembrane region" description="Helical" evidence="10">
    <location>
        <begin position="292"/>
        <end position="309"/>
    </location>
</feature>
<name>A0A246FCN1_PSENT</name>
<dbReference type="AlphaFoldDB" id="A0A246FCN1"/>
<dbReference type="Gene3D" id="1.20.1740.10">
    <property type="entry name" value="Amino acid/polyamine transporter I"/>
    <property type="match status" value="1"/>
</dbReference>
<feature type="transmembrane region" description="Helical" evidence="10">
    <location>
        <begin position="47"/>
        <end position="66"/>
    </location>
</feature>
<keyword evidence="9 10" id="KW-0472">Membrane</keyword>
<keyword evidence="4" id="KW-1003">Cell membrane</keyword>
<feature type="transmembrane region" description="Helical" evidence="10">
    <location>
        <begin position="86"/>
        <end position="105"/>
    </location>
</feature>
<evidence type="ECO:0000256" key="3">
    <source>
        <dbReference type="ARBA" id="ARBA00022448"/>
    </source>
</evidence>
<dbReference type="PIRSF" id="PIRSF006060">
    <property type="entry name" value="AA_transporter"/>
    <property type="match status" value="1"/>
</dbReference>
<organism evidence="12 13">
    <name type="scientific">Pseudomonas nitroreducens</name>
    <dbReference type="NCBI Taxonomy" id="46680"/>
    <lineage>
        <taxon>Bacteria</taxon>
        <taxon>Pseudomonadati</taxon>
        <taxon>Pseudomonadota</taxon>
        <taxon>Gammaproteobacteria</taxon>
        <taxon>Pseudomonadales</taxon>
        <taxon>Pseudomonadaceae</taxon>
        <taxon>Pseudomonas</taxon>
    </lineage>
</organism>
<evidence type="ECO:0000256" key="2">
    <source>
        <dbReference type="ARBA" id="ARBA00008583"/>
    </source>
</evidence>
<comment type="subcellular location">
    <subcellularLocation>
        <location evidence="1">Cell inner membrane</location>
        <topology evidence="1">Multi-pass membrane protein</topology>
    </subcellularLocation>
</comment>
<keyword evidence="3" id="KW-0813">Transport</keyword>
<feature type="transmembrane region" description="Helical" evidence="10">
    <location>
        <begin position="156"/>
        <end position="179"/>
    </location>
</feature>
<comment type="similarity">
    <text evidence="2">Belongs to the amino acid-polyamine-organocation (APC) superfamily. Amino acid transporter (AAT) (TC 2.A.3.1) family.</text>
</comment>
<feature type="transmembrane region" description="Helical" evidence="10">
    <location>
        <begin position="410"/>
        <end position="432"/>
    </location>
</feature>
<dbReference type="FunFam" id="1.20.1740.10:FF:000001">
    <property type="entry name" value="Amino acid permease"/>
    <property type="match status" value="1"/>
</dbReference>
<dbReference type="PANTHER" id="PTHR43495">
    <property type="entry name" value="GABA PERMEASE"/>
    <property type="match status" value="1"/>
</dbReference>
<evidence type="ECO:0000256" key="1">
    <source>
        <dbReference type="ARBA" id="ARBA00004429"/>
    </source>
</evidence>
<dbReference type="PANTHER" id="PTHR43495:SF4">
    <property type="entry name" value="AROMATIC AMINO ACID TRANSPORT PROTEIN AROP"/>
    <property type="match status" value="1"/>
</dbReference>
<feature type="transmembrane region" description="Helical" evidence="10">
    <location>
        <begin position="241"/>
        <end position="262"/>
    </location>
</feature>
<reference evidence="12 13" key="1">
    <citation type="submission" date="2017-06" db="EMBL/GenBank/DDBJ databases">
        <title>Draft genome of Pseudomonas nitroreducens DF05.</title>
        <authorList>
            <person name="Iyer R."/>
        </authorList>
    </citation>
    <scope>NUCLEOTIDE SEQUENCE [LARGE SCALE GENOMIC DNA]</scope>
    <source>
        <strain evidence="12 13">DF05</strain>
    </source>
</reference>
<dbReference type="GO" id="GO:0006865">
    <property type="term" value="P:amino acid transport"/>
    <property type="evidence" value="ECO:0007669"/>
    <property type="project" value="UniProtKB-KW"/>
</dbReference>
<evidence type="ECO:0000256" key="4">
    <source>
        <dbReference type="ARBA" id="ARBA00022475"/>
    </source>
</evidence>
<feature type="transmembrane region" description="Helical" evidence="10">
    <location>
        <begin position="125"/>
        <end position="144"/>
    </location>
</feature>
<dbReference type="eggNOG" id="COG1113">
    <property type="taxonomic scope" value="Bacteria"/>
</dbReference>
<dbReference type="InterPro" id="IPR004840">
    <property type="entry name" value="Amino_acid_permease_CS"/>
</dbReference>
<feature type="transmembrane region" description="Helical" evidence="10">
    <location>
        <begin position="341"/>
        <end position="364"/>
    </location>
</feature>
<keyword evidence="8 10" id="KW-1133">Transmembrane helix</keyword>
<evidence type="ECO:0000256" key="10">
    <source>
        <dbReference type="SAM" id="Phobius"/>
    </source>
</evidence>
<evidence type="ECO:0000256" key="7">
    <source>
        <dbReference type="ARBA" id="ARBA00022970"/>
    </source>
</evidence>
<keyword evidence="7" id="KW-0029">Amino-acid transport</keyword>
<dbReference type="GO" id="GO:0055085">
    <property type="term" value="P:transmembrane transport"/>
    <property type="evidence" value="ECO:0007669"/>
    <property type="project" value="InterPro"/>
</dbReference>
<dbReference type="Pfam" id="PF00324">
    <property type="entry name" value="AA_permease"/>
    <property type="match status" value="1"/>
</dbReference>
<evidence type="ECO:0000256" key="5">
    <source>
        <dbReference type="ARBA" id="ARBA00022519"/>
    </source>
</evidence>
<accession>A0A246FCN1</accession>
<feature type="transmembrane region" description="Helical" evidence="10">
    <location>
        <begin position="20"/>
        <end position="41"/>
    </location>
</feature>
<dbReference type="EMBL" id="NJBA01000002">
    <property type="protein sequence ID" value="OWP52078.1"/>
    <property type="molecule type" value="Genomic_DNA"/>
</dbReference>
<gene>
    <name evidence="12" type="ORF">CEG18_07430</name>
</gene>
<evidence type="ECO:0000313" key="12">
    <source>
        <dbReference type="EMBL" id="OWP52078.1"/>
    </source>
</evidence>
<dbReference type="PROSITE" id="PS00218">
    <property type="entry name" value="AMINO_ACID_PERMEASE_1"/>
    <property type="match status" value="1"/>
</dbReference>
<dbReference type="STRING" id="46680.GCA_000807755_02395"/>
<evidence type="ECO:0000256" key="8">
    <source>
        <dbReference type="ARBA" id="ARBA00022989"/>
    </source>
</evidence>
<proteinExistence type="inferred from homology"/>
<evidence type="ECO:0000259" key="11">
    <source>
        <dbReference type="Pfam" id="PF00324"/>
    </source>
</evidence>
<dbReference type="InterPro" id="IPR004841">
    <property type="entry name" value="AA-permease/SLC12A_dom"/>
</dbReference>
<comment type="caution">
    <text evidence="12">The sequence shown here is derived from an EMBL/GenBank/DDBJ whole genome shotgun (WGS) entry which is preliminary data.</text>
</comment>
<protein>
    <submittedName>
        <fullName evidence="12">Aromatic amino acid transporter AroP</fullName>
    </submittedName>
</protein>
<evidence type="ECO:0000256" key="9">
    <source>
        <dbReference type="ARBA" id="ARBA00023136"/>
    </source>
</evidence>
<dbReference type="Proteomes" id="UP000198145">
    <property type="component" value="Unassembled WGS sequence"/>
</dbReference>
<feature type="transmembrane region" description="Helical" evidence="10">
    <location>
        <begin position="438"/>
        <end position="455"/>
    </location>
</feature>
<keyword evidence="5" id="KW-0997">Cell inner membrane</keyword>
<evidence type="ECO:0000256" key="6">
    <source>
        <dbReference type="ARBA" id="ARBA00022692"/>
    </source>
</evidence>
<feature type="transmembrane region" description="Helical" evidence="10">
    <location>
        <begin position="199"/>
        <end position="220"/>
    </location>
</feature>
<sequence length="465" mass="50672">MDGQHLHEGELKRGLKNRHIQLIALGGAIGTGLFLGSAGVLQSAGPSMILGYAIGGFIAFLIMRQLGEMIVEEPVAGSFSHFAHKYWGGFAGFMSGWNYWVLYILVGMSELTAVGKYIQFWWPDFPTWATAAVFFVLINAINLFNVKAFGETEFWFAIIKVVAIIGMILLGVWLLVSGAGGPQASVSNLWTHGGFFPNGWKGLIMVLAIIMFSFGGLELVGITAAEAAEPKKVIPKAINQVIYRILIFYIGALAVLLSLYPWDALLQSINSAGDPYSGSPFVKVFSLLGSEYAAHILNFVVLTAALSVYNSCVYCNSRMLFGLAEQGDAPRAFAKVDDRGVPLLAIGVSAFITLACVVVNYVIPHQALELLMSLVVAALVINWAMISLAHMKFRKAMSAKGVQPFFRALWYPYGNWLCLAFVVFILGIMLQIPGIDVSVYAIPVWIVLMGVCYLFKRKSPAKANA</sequence>
<dbReference type="GO" id="GO:0005886">
    <property type="term" value="C:plasma membrane"/>
    <property type="evidence" value="ECO:0007669"/>
    <property type="project" value="UniProtKB-SubCell"/>
</dbReference>
<feature type="domain" description="Amino acid permease/ SLC12A" evidence="11">
    <location>
        <begin position="19"/>
        <end position="460"/>
    </location>
</feature>
<keyword evidence="6 10" id="KW-0812">Transmembrane</keyword>